<organism evidence="1 2">
    <name type="scientific">Auriscalpium vulgare</name>
    <dbReference type="NCBI Taxonomy" id="40419"/>
    <lineage>
        <taxon>Eukaryota</taxon>
        <taxon>Fungi</taxon>
        <taxon>Dikarya</taxon>
        <taxon>Basidiomycota</taxon>
        <taxon>Agaricomycotina</taxon>
        <taxon>Agaricomycetes</taxon>
        <taxon>Russulales</taxon>
        <taxon>Auriscalpiaceae</taxon>
        <taxon>Auriscalpium</taxon>
    </lineage>
</organism>
<evidence type="ECO:0000313" key="2">
    <source>
        <dbReference type="Proteomes" id="UP000814033"/>
    </source>
</evidence>
<dbReference type="EMBL" id="MU276110">
    <property type="protein sequence ID" value="KAI0041652.1"/>
    <property type="molecule type" value="Genomic_DNA"/>
</dbReference>
<protein>
    <submittedName>
        <fullName evidence="1">Uncharacterized protein</fullName>
    </submittedName>
</protein>
<keyword evidence="2" id="KW-1185">Reference proteome</keyword>
<sequence>MRPVSSARQQASTIFKKTTISLSSLLQWLLNVLCAVLGFVFSLGRTDHRFVLVQRLLCWRISGGLRNVMLRRCWAHATPAPRGYPVVLLLSIVCSSPADTTDIHIYPAPGITLCFLRRAQNDSVDIRAFRRLR</sequence>
<proteinExistence type="predicted"/>
<comment type="caution">
    <text evidence="1">The sequence shown here is derived from an EMBL/GenBank/DDBJ whole genome shotgun (WGS) entry which is preliminary data.</text>
</comment>
<reference evidence="1" key="1">
    <citation type="submission" date="2021-02" db="EMBL/GenBank/DDBJ databases">
        <authorList>
            <consortium name="DOE Joint Genome Institute"/>
            <person name="Ahrendt S."/>
            <person name="Looney B.P."/>
            <person name="Miyauchi S."/>
            <person name="Morin E."/>
            <person name="Drula E."/>
            <person name="Courty P.E."/>
            <person name="Chicoki N."/>
            <person name="Fauchery L."/>
            <person name="Kohler A."/>
            <person name="Kuo A."/>
            <person name="Labutti K."/>
            <person name="Pangilinan J."/>
            <person name="Lipzen A."/>
            <person name="Riley R."/>
            <person name="Andreopoulos W."/>
            <person name="He G."/>
            <person name="Johnson J."/>
            <person name="Barry K.W."/>
            <person name="Grigoriev I.V."/>
            <person name="Nagy L."/>
            <person name="Hibbett D."/>
            <person name="Henrissat B."/>
            <person name="Matheny P.B."/>
            <person name="Labbe J."/>
            <person name="Martin F."/>
        </authorList>
    </citation>
    <scope>NUCLEOTIDE SEQUENCE</scope>
    <source>
        <strain evidence="1">FP105234-sp</strain>
    </source>
</reference>
<name>A0ACB8RCS4_9AGAM</name>
<evidence type="ECO:0000313" key="1">
    <source>
        <dbReference type="EMBL" id="KAI0041652.1"/>
    </source>
</evidence>
<dbReference type="Proteomes" id="UP000814033">
    <property type="component" value="Unassembled WGS sequence"/>
</dbReference>
<reference evidence="1" key="2">
    <citation type="journal article" date="2022" name="New Phytol.">
        <title>Evolutionary transition to the ectomycorrhizal habit in the genomes of a hyperdiverse lineage of mushroom-forming fungi.</title>
        <authorList>
            <person name="Looney B."/>
            <person name="Miyauchi S."/>
            <person name="Morin E."/>
            <person name="Drula E."/>
            <person name="Courty P.E."/>
            <person name="Kohler A."/>
            <person name="Kuo A."/>
            <person name="LaButti K."/>
            <person name="Pangilinan J."/>
            <person name="Lipzen A."/>
            <person name="Riley R."/>
            <person name="Andreopoulos W."/>
            <person name="He G."/>
            <person name="Johnson J."/>
            <person name="Nolan M."/>
            <person name="Tritt A."/>
            <person name="Barry K.W."/>
            <person name="Grigoriev I.V."/>
            <person name="Nagy L.G."/>
            <person name="Hibbett D."/>
            <person name="Henrissat B."/>
            <person name="Matheny P.B."/>
            <person name="Labbe J."/>
            <person name="Martin F.M."/>
        </authorList>
    </citation>
    <scope>NUCLEOTIDE SEQUENCE</scope>
    <source>
        <strain evidence="1">FP105234-sp</strain>
    </source>
</reference>
<accession>A0ACB8RCS4</accession>
<gene>
    <name evidence="1" type="ORF">FA95DRAFT_672472</name>
</gene>